<evidence type="ECO:0000313" key="1">
    <source>
        <dbReference type="EMBL" id="KAG5483093.1"/>
    </source>
</evidence>
<evidence type="ECO:0000313" key="2">
    <source>
        <dbReference type="Proteomes" id="UP000674143"/>
    </source>
</evidence>
<dbReference type="InterPro" id="IPR027443">
    <property type="entry name" value="IPNS-like_sf"/>
</dbReference>
<dbReference type="AlphaFoldDB" id="A0A836HKM9"/>
<reference evidence="2" key="1">
    <citation type="journal article" date="2021" name="Microbiol. Resour. Announc.">
        <title>LGAAP: Leishmaniinae Genome Assembly and Annotation Pipeline.</title>
        <authorList>
            <person name="Almutairi H."/>
            <person name="Urbaniak M.D."/>
            <person name="Bates M.D."/>
            <person name="Jariyapan N."/>
            <person name="Kwakye-Nuako G."/>
            <person name="Thomaz-Soccol V."/>
            <person name="Al-Salem W.S."/>
            <person name="Dillon R.J."/>
            <person name="Bates P.A."/>
            <person name="Gatherer D."/>
        </authorList>
    </citation>
    <scope>NUCLEOTIDE SEQUENCE [LARGE SCALE GENOMIC DNA]</scope>
</reference>
<accession>A0A836HKM9</accession>
<dbReference type="Gene3D" id="2.60.120.330">
    <property type="entry name" value="B-lactam Antibiotic, Isopenicillin N Synthase, Chain"/>
    <property type="match status" value="1"/>
</dbReference>
<sequence>MKPWWTANLFTPAEVQRAFAALLQSAEMLYGVSRTSTLLSPFVHRRGSAGGYRRDHIELPLHHMYKSDAVYQQLPVELRLLCTGLHQAALYYAQEALRETCVSSVARNGILDNLGRKSVLRVLRYPAGSGCRPHVDPGLCTALLVGSAGGLEVSTTGPVSIPFANRPGDYTEHMASSPARMRCEESSISRTLPHWEPLLTAHAGEAVVMAGNMLGAISGGALPGVRHRVRQDWASNIPRRDGQRSLFDDAASIASGIDAGASDGSAGFRFNVIVELRPAEAKRWYAAASRQQPLSFVSSSPSVA</sequence>
<keyword evidence="2" id="KW-1185">Reference proteome</keyword>
<name>A0A836HKM9_9TRYP</name>
<dbReference type="Proteomes" id="UP000674143">
    <property type="component" value="Unassembled WGS sequence"/>
</dbReference>
<dbReference type="SUPFAM" id="SSF51197">
    <property type="entry name" value="Clavaminate synthase-like"/>
    <property type="match status" value="1"/>
</dbReference>
<organism evidence="1 2">
    <name type="scientific">Leishmania orientalis</name>
    <dbReference type="NCBI Taxonomy" id="2249476"/>
    <lineage>
        <taxon>Eukaryota</taxon>
        <taxon>Discoba</taxon>
        <taxon>Euglenozoa</taxon>
        <taxon>Kinetoplastea</taxon>
        <taxon>Metakinetoplastina</taxon>
        <taxon>Trypanosomatida</taxon>
        <taxon>Trypanosomatidae</taxon>
        <taxon>Leishmaniinae</taxon>
        <taxon>Leishmania</taxon>
    </lineage>
</organism>
<dbReference type="KEGG" id="loi:92363140"/>
<dbReference type="GeneID" id="92363140"/>
<proteinExistence type="predicted"/>
<dbReference type="RefSeq" id="XP_067064589.1">
    <property type="nucleotide sequence ID" value="XM_067209206.1"/>
</dbReference>
<reference evidence="2" key="2">
    <citation type="journal article" date="2021" name="Sci. Data">
        <title>Chromosome-scale genome sequencing, assembly and annotation of six genomes from subfamily Leishmaniinae.</title>
        <authorList>
            <person name="Almutairi H."/>
            <person name="Urbaniak M.D."/>
            <person name="Bates M.D."/>
            <person name="Jariyapan N."/>
            <person name="Kwakye-Nuako G."/>
            <person name="Thomaz Soccol V."/>
            <person name="Al-Salem W.S."/>
            <person name="Dillon R.J."/>
            <person name="Bates P.A."/>
            <person name="Gatherer D."/>
        </authorList>
    </citation>
    <scope>NUCLEOTIDE SEQUENCE [LARGE SCALE GENOMIC DNA]</scope>
</reference>
<gene>
    <name evidence="1" type="ORF">LSCM4_07309</name>
</gene>
<evidence type="ECO:0008006" key="3">
    <source>
        <dbReference type="Google" id="ProtNLM"/>
    </source>
</evidence>
<protein>
    <recommendedName>
        <fullName evidence="3">Fe2OG dioxygenase domain-containing protein</fullName>
    </recommendedName>
</protein>
<comment type="caution">
    <text evidence="1">The sequence shown here is derived from an EMBL/GenBank/DDBJ whole genome shotgun (WGS) entry which is preliminary data.</text>
</comment>
<dbReference type="EMBL" id="JAFHLR010000015">
    <property type="protein sequence ID" value="KAG5483093.1"/>
    <property type="molecule type" value="Genomic_DNA"/>
</dbReference>